<protein>
    <submittedName>
        <fullName evidence="2">Uncharacterized protein</fullName>
    </submittedName>
</protein>
<comment type="caution">
    <text evidence="2">The sequence shown here is derived from an EMBL/GenBank/DDBJ whole genome shotgun (WGS) entry which is preliminary data.</text>
</comment>
<gene>
    <name evidence="2" type="ORF">GCM10009425_45340</name>
</gene>
<keyword evidence="1" id="KW-0812">Transmembrane</keyword>
<organism evidence="2 3">
    <name type="scientific">Pseudomonas asuensis</name>
    <dbReference type="NCBI Taxonomy" id="1825787"/>
    <lineage>
        <taxon>Bacteria</taxon>
        <taxon>Pseudomonadati</taxon>
        <taxon>Pseudomonadota</taxon>
        <taxon>Gammaproteobacteria</taxon>
        <taxon>Pseudomonadales</taxon>
        <taxon>Pseudomonadaceae</taxon>
        <taxon>Pseudomonas</taxon>
    </lineage>
</organism>
<evidence type="ECO:0000313" key="2">
    <source>
        <dbReference type="EMBL" id="GGM29713.1"/>
    </source>
</evidence>
<feature type="transmembrane region" description="Helical" evidence="1">
    <location>
        <begin position="78"/>
        <end position="97"/>
    </location>
</feature>
<dbReference type="RefSeq" id="WP_188868431.1">
    <property type="nucleotide sequence ID" value="NZ_BMNW01000016.1"/>
</dbReference>
<accession>A0ABQ2H3V2</accession>
<keyword evidence="1" id="KW-1133">Transmembrane helix</keyword>
<feature type="transmembrane region" description="Helical" evidence="1">
    <location>
        <begin position="21"/>
        <end position="46"/>
    </location>
</feature>
<keyword evidence="3" id="KW-1185">Reference proteome</keyword>
<sequence length="136" mass="14266">MANIAVNWTTSRLPVMLNFKALIILLTNASKCLPLSLCLLCILSAAASLFVTFEAGCIGDVKGGALGNPARALELENISLLFLLLSASVGGMAIGLITRSIHRVAKGVACGLLIFSGGWMAGMQFEIWGFASCFKS</sequence>
<feature type="transmembrane region" description="Helical" evidence="1">
    <location>
        <begin position="109"/>
        <end position="131"/>
    </location>
</feature>
<name>A0ABQ2H3V2_9PSED</name>
<keyword evidence="1" id="KW-0472">Membrane</keyword>
<dbReference type="EMBL" id="BMNW01000016">
    <property type="protein sequence ID" value="GGM29713.1"/>
    <property type="molecule type" value="Genomic_DNA"/>
</dbReference>
<reference evidence="3" key="1">
    <citation type="journal article" date="2019" name="Int. J. Syst. Evol. Microbiol.">
        <title>The Global Catalogue of Microorganisms (GCM) 10K type strain sequencing project: providing services to taxonomists for standard genome sequencing and annotation.</title>
        <authorList>
            <consortium name="The Broad Institute Genomics Platform"/>
            <consortium name="The Broad Institute Genome Sequencing Center for Infectious Disease"/>
            <person name="Wu L."/>
            <person name="Ma J."/>
        </authorList>
    </citation>
    <scope>NUCLEOTIDE SEQUENCE [LARGE SCALE GENOMIC DNA]</scope>
    <source>
        <strain evidence="3">JCM 13501</strain>
    </source>
</reference>
<evidence type="ECO:0000313" key="3">
    <source>
        <dbReference type="Proteomes" id="UP000616499"/>
    </source>
</evidence>
<proteinExistence type="predicted"/>
<evidence type="ECO:0000256" key="1">
    <source>
        <dbReference type="SAM" id="Phobius"/>
    </source>
</evidence>
<dbReference type="Proteomes" id="UP000616499">
    <property type="component" value="Unassembled WGS sequence"/>
</dbReference>